<evidence type="ECO:0000256" key="6">
    <source>
        <dbReference type="RuleBase" id="RU361202"/>
    </source>
</evidence>
<protein>
    <recommendedName>
        <fullName evidence="6">Autophagy protein 5</fullName>
    </recommendedName>
</protein>
<feature type="domain" description="Autophagy protein ATG5 alpha-helical bundle region" evidence="8">
    <location>
        <begin position="88"/>
        <end position="142"/>
    </location>
</feature>
<dbReference type="Gene3D" id="1.10.246.190">
    <property type="entry name" value="Autophagy protein Apg5, helix rich domain"/>
    <property type="match status" value="1"/>
</dbReference>
<evidence type="ECO:0000256" key="3">
    <source>
        <dbReference type="ARBA" id="ARBA00022499"/>
    </source>
</evidence>
<dbReference type="Proteomes" id="UP000256328">
    <property type="component" value="Unassembled WGS sequence"/>
</dbReference>
<dbReference type="GO" id="GO:0044233">
    <property type="term" value="C:mitochondria-associated endoplasmic reticulum membrane contact site"/>
    <property type="evidence" value="ECO:0007669"/>
    <property type="project" value="TreeGrafter"/>
</dbReference>
<comment type="subcellular location">
    <subcellularLocation>
        <location evidence="1 6">Preautophagosomal structure membrane</location>
        <topology evidence="1 6">Peripheral membrane protein</topology>
    </subcellularLocation>
</comment>
<comment type="caution">
    <text evidence="10">The sequence shown here is derived from an EMBL/GenBank/DDBJ whole genome shotgun (WGS) entry which is preliminary data.</text>
</comment>
<evidence type="ECO:0000256" key="5">
    <source>
        <dbReference type="ARBA" id="ARBA00023006"/>
    </source>
</evidence>
<name>A0A3D8T1L6_9HELO</name>
<proteinExistence type="inferred from homology"/>
<dbReference type="PANTHER" id="PTHR13040:SF2">
    <property type="entry name" value="AUTOPHAGY PROTEIN 5"/>
    <property type="match status" value="1"/>
</dbReference>
<keyword evidence="6" id="KW-0472">Membrane</keyword>
<dbReference type="EMBL" id="PDLN01000002">
    <property type="protein sequence ID" value="RDW92420.1"/>
    <property type="molecule type" value="Genomic_DNA"/>
</dbReference>
<dbReference type="AlphaFoldDB" id="A0A3D8T1L6"/>
<dbReference type="GO" id="GO:0005776">
    <property type="term" value="C:autophagosome"/>
    <property type="evidence" value="ECO:0007669"/>
    <property type="project" value="TreeGrafter"/>
</dbReference>
<dbReference type="Pfam" id="PF04106">
    <property type="entry name" value="ATG5_UblB"/>
    <property type="match status" value="1"/>
</dbReference>
<dbReference type="OrthoDB" id="272162at2759"/>
<dbReference type="Pfam" id="PF20637">
    <property type="entry name" value="ATG5_HBR"/>
    <property type="match status" value="1"/>
</dbReference>
<evidence type="ECO:0000256" key="2">
    <source>
        <dbReference type="ARBA" id="ARBA00006910"/>
    </source>
</evidence>
<comment type="function">
    <text evidence="6">Involved in cytoplasm to vacuole transport (Cvt) and autophagic vesicle formation.</text>
</comment>
<dbReference type="GO" id="GO:0034274">
    <property type="term" value="C:Atg12-Atg5-Atg16 complex"/>
    <property type="evidence" value="ECO:0007669"/>
    <property type="project" value="TreeGrafter"/>
</dbReference>
<evidence type="ECO:0000259" key="8">
    <source>
        <dbReference type="Pfam" id="PF20637"/>
    </source>
</evidence>
<keyword evidence="11" id="KW-1185">Reference proteome</keyword>
<evidence type="ECO:0000259" key="9">
    <source>
        <dbReference type="Pfam" id="PF20638"/>
    </source>
</evidence>
<keyword evidence="3 6" id="KW-1017">Isopeptide bond</keyword>
<reference evidence="10 11" key="1">
    <citation type="journal article" date="2018" name="IMA Fungus">
        <title>IMA Genome-F 9: Draft genome sequence of Annulohypoxylon stygium, Aspergillus mulundensis, Berkeleyomyces basicola (syn. Thielaviopsis basicola), Ceratocystis smalleyi, two Cercospora beticola strains, Coleophoma cylindrospora, Fusarium fracticaudum, Phialophora cf. hyalina, and Morchella septimelata.</title>
        <authorList>
            <person name="Wingfield B.D."/>
            <person name="Bills G.F."/>
            <person name="Dong Y."/>
            <person name="Huang W."/>
            <person name="Nel W.J."/>
            <person name="Swalarsk-Parry B.S."/>
            <person name="Vaghefi N."/>
            <person name="Wilken P.M."/>
            <person name="An Z."/>
            <person name="de Beer Z.W."/>
            <person name="De Vos L."/>
            <person name="Chen L."/>
            <person name="Duong T.A."/>
            <person name="Gao Y."/>
            <person name="Hammerbacher A."/>
            <person name="Kikkert J.R."/>
            <person name="Li Y."/>
            <person name="Li H."/>
            <person name="Li K."/>
            <person name="Li Q."/>
            <person name="Liu X."/>
            <person name="Ma X."/>
            <person name="Naidoo K."/>
            <person name="Pethybridge S.J."/>
            <person name="Sun J."/>
            <person name="Steenkamp E.T."/>
            <person name="van der Nest M.A."/>
            <person name="van Wyk S."/>
            <person name="Wingfield M.J."/>
            <person name="Xiong C."/>
            <person name="Yue Q."/>
            <person name="Zhang X."/>
        </authorList>
    </citation>
    <scope>NUCLEOTIDE SEQUENCE [LARGE SCALE GENOMIC DNA]</scope>
    <source>
        <strain evidence="10 11">BP5796</strain>
    </source>
</reference>
<evidence type="ECO:0000256" key="1">
    <source>
        <dbReference type="ARBA" id="ARBA00004623"/>
    </source>
</evidence>
<accession>A0A3D8T1L6</accession>
<dbReference type="GO" id="GO:0034045">
    <property type="term" value="C:phagophore assembly site membrane"/>
    <property type="evidence" value="ECO:0007669"/>
    <property type="project" value="UniProtKB-SubCell"/>
</dbReference>
<evidence type="ECO:0000259" key="7">
    <source>
        <dbReference type="Pfam" id="PF04106"/>
    </source>
</evidence>
<dbReference type="InterPro" id="IPR007239">
    <property type="entry name" value="Atg5"/>
</dbReference>
<dbReference type="InterPro" id="IPR048940">
    <property type="entry name" value="ATG5_HBR"/>
</dbReference>
<evidence type="ECO:0000313" key="11">
    <source>
        <dbReference type="Proteomes" id="UP000256328"/>
    </source>
</evidence>
<evidence type="ECO:0000313" key="10">
    <source>
        <dbReference type="EMBL" id="RDW92420.1"/>
    </source>
</evidence>
<feature type="domain" description="Autophagy protein ATG5 UblA" evidence="9">
    <location>
        <begin position="14"/>
        <end position="79"/>
    </location>
</feature>
<dbReference type="GO" id="GO:0019776">
    <property type="term" value="F:Atg8-family ligase activity"/>
    <property type="evidence" value="ECO:0007669"/>
    <property type="project" value="TreeGrafter"/>
</dbReference>
<sequence>MQSKIWGSTIALHITHSSSPIPYILSVPRLSYLPLLLPRLSTFFGLPSSSFSYQGILLKNLPVGLLFDLYQPELPWRLDLGDGPLFDIHDTFVNSVKEADFIRNGTARGVMSMSKEQSLQMWNSVQDNDFALFNKINTLLLNPATPLRHIPLRVYIPSSPSASATLGSFKIVQSLIPPLTAKREVQTLGSALNKILPSLFPSRRDAILAEPILHGAPVPFKAPLEELMREAAYADGWLHVCVEMLN</sequence>
<dbReference type="GO" id="GO:0000422">
    <property type="term" value="P:autophagy of mitochondrion"/>
    <property type="evidence" value="ECO:0007669"/>
    <property type="project" value="TreeGrafter"/>
</dbReference>
<dbReference type="GO" id="GO:0034727">
    <property type="term" value="P:piecemeal microautophagy of the nucleus"/>
    <property type="evidence" value="ECO:0007669"/>
    <property type="project" value="TreeGrafter"/>
</dbReference>
<dbReference type="PANTHER" id="PTHR13040">
    <property type="entry name" value="AUTOPHAGY PROTEIN 5"/>
    <property type="match status" value="1"/>
</dbReference>
<feature type="domain" description="Autophagy protein ATG5 UblB" evidence="7">
    <location>
        <begin position="149"/>
        <end position="242"/>
    </location>
</feature>
<dbReference type="FunFam" id="3.10.20.90:FF:000290">
    <property type="entry name" value="Autophagy protein 5"/>
    <property type="match status" value="1"/>
</dbReference>
<dbReference type="GO" id="GO:0006995">
    <property type="term" value="P:cellular response to nitrogen starvation"/>
    <property type="evidence" value="ECO:0007669"/>
    <property type="project" value="TreeGrafter"/>
</dbReference>
<dbReference type="Gene3D" id="3.10.20.620">
    <property type="match status" value="1"/>
</dbReference>
<dbReference type="InterPro" id="IPR042526">
    <property type="entry name" value="Atg5_HR"/>
</dbReference>
<comment type="similarity">
    <text evidence="2 6">Belongs to the ATG5 family.</text>
</comment>
<dbReference type="InterPro" id="IPR048318">
    <property type="entry name" value="ATG5_UblB"/>
</dbReference>
<organism evidence="10 11">
    <name type="scientific">Coleophoma crateriformis</name>
    <dbReference type="NCBI Taxonomy" id="565419"/>
    <lineage>
        <taxon>Eukaryota</taxon>
        <taxon>Fungi</taxon>
        <taxon>Dikarya</taxon>
        <taxon>Ascomycota</taxon>
        <taxon>Pezizomycotina</taxon>
        <taxon>Leotiomycetes</taxon>
        <taxon>Helotiales</taxon>
        <taxon>Dermateaceae</taxon>
        <taxon>Coleophoma</taxon>
    </lineage>
</organism>
<dbReference type="GO" id="GO:0061908">
    <property type="term" value="C:phagophore"/>
    <property type="evidence" value="ECO:0007669"/>
    <property type="project" value="TreeGrafter"/>
</dbReference>
<keyword evidence="4 6" id="KW-0832">Ubl conjugation</keyword>
<dbReference type="InterPro" id="IPR048939">
    <property type="entry name" value="ATG5_UblA"/>
</dbReference>
<dbReference type="Gene3D" id="3.10.20.90">
    <property type="entry name" value="Phosphatidylinositol 3-kinase Catalytic Subunit, Chain A, domain 1"/>
    <property type="match status" value="1"/>
</dbReference>
<dbReference type="Pfam" id="PF20638">
    <property type="entry name" value="ATG5_UblA"/>
    <property type="match status" value="1"/>
</dbReference>
<evidence type="ECO:0000256" key="4">
    <source>
        <dbReference type="ARBA" id="ARBA00022843"/>
    </source>
</evidence>
<keyword evidence="5 6" id="KW-0072">Autophagy</keyword>
<comment type="subunit">
    <text evidence="6">Conjugated with ATG12.</text>
</comment>
<dbReference type="InterPro" id="IPR042527">
    <property type="entry name" value="Atg5_UblA_dom_sf"/>
</dbReference>
<keyword evidence="6" id="KW-0813">Transport</keyword>
<gene>
    <name evidence="10" type="ORF">BP5796_01814</name>
</gene>